<keyword evidence="3" id="KW-1185">Reference proteome</keyword>
<evidence type="ECO:0000313" key="2">
    <source>
        <dbReference type="EMBL" id="MBB5707564.1"/>
    </source>
</evidence>
<accession>A0A7W9ERH1</accession>
<dbReference type="Gene3D" id="3.40.50.1820">
    <property type="entry name" value="alpha/beta hydrolase"/>
    <property type="match status" value="1"/>
</dbReference>
<dbReference type="AlphaFoldDB" id="A0A7W9ERH1"/>
<dbReference type="InterPro" id="IPR029058">
    <property type="entry name" value="AB_hydrolase_fold"/>
</dbReference>
<dbReference type="InterPro" id="IPR050266">
    <property type="entry name" value="AB_hydrolase_sf"/>
</dbReference>
<dbReference type="EMBL" id="JACIJH010000010">
    <property type="protein sequence ID" value="MBB5707564.1"/>
    <property type="molecule type" value="Genomic_DNA"/>
</dbReference>
<evidence type="ECO:0000259" key="1">
    <source>
        <dbReference type="Pfam" id="PF00561"/>
    </source>
</evidence>
<dbReference type="GO" id="GO:0046464">
    <property type="term" value="P:acylglycerol catabolic process"/>
    <property type="evidence" value="ECO:0007669"/>
    <property type="project" value="TreeGrafter"/>
</dbReference>
<dbReference type="SUPFAM" id="SSF53474">
    <property type="entry name" value="alpha/beta-Hydrolases"/>
    <property type="match status" value="1"/>
</dbReference>
<sequence length="311" mass="33725">MTGDFEQRRVALSTGVELDVVDMGPKDAPALIFLHGFPESHRTWRHQLPHFSDRFRCIAPDQRGYRGSSKPQDAESYTPDKLIADIFALADALDIGDFTIVGHDWGGAIAWGVALGGQPGGLHPAWAGRVTRAVIANAPHPAIFQRLLASTPQQREASQYIRVFRDPASDALIEEQGIAGLLAHAFAGRVPSGGVQPPDEIARLLKDWEDRDACRAMVNWYRGSPMEVPPMDAPYAEPPAVPFPQLTIPTLVVWALDDVALPPSNLDGLSELVPNATIVEVPGCGHFVPWEAPDKVNAAMDAFLERTAAPA</sequence>
<name>A0A7W9ERH1_9SPHN</name>
<protein>
    <submittedName>
        <fullName evidence="2">Pimeloyl-ACP methyl ester carboxylesterase</fullName>
    </submittedName>
</protein>
<organism evidence="2 3">
    <name type="scientific">Sphingopyxis panaciterrulae</name>
    <dbReference type="NCBI Taxonomy" id="462372"/>
    <lineage>
        <taxon>Bacteria</taxon>
        <taxon>Pseudomonadati</taxon>
        <taxon>Pseudomonadota</taxon>
        <taxon>Alphaproteobacteria</taxon>
        <taxon>Sphingomonadales</taxon>
        <taxon>Sphingomonadaceae</taxon>
        <taxon>Sphingopyxis</taxon>
    </lineage>
</organism>
<dbReference type="PANTHER" id="PTHR43798">
    <property type="entry name" value="MONOACYLGLYCEROL LIPASE"/>
    <property type="match status" value="1"/>
</dbReference>
<dbReference type="Proteomes" id="UP000537161">
    <property type="component" value="Unassembled WGS sequence"/>
</dbReference>
<dbReference type="InterPro" id="IPR000639">
    <property type="entry name" value="Epox_hydrolase-like"/>
</dbReference>
<dbReference type="GO" id="GO:0016020">
    <property type="term" value="C:membrane"/>
    <property type="evidence" value="ECO:0007669"/>
    <property type="project" value="TreeGrafter"/>
</dbReference>
<dbReference type="GO" id="GO:0047372">
    <property type="term" value="F:monoacylglycerol lipase activity"/>
    <property type="evidence" value="ECO:0007669"/>
    <property type="project" value="TreeGrafter"/>
</dbReference>
<dbReference type="PRINTS" id="PR00412">
    <property type="entry name" value="EPOXHYDRLASE"/>
</dbReference>
<feature type="domain" description="AB hydrolase-1" evidence="1">
    <location>
        <begin position="29"/>
        <end position="293"/>
    </location>
</feature>
<comment type="caution">
    <text evidence="2">The sequence shown here is derived from an EMBL/GenBank/DDBJ whole genome shotgun (WGS) entry which is preliminary data.</text>
</comment>
<dbReference type="PANTHER" id="PTHR43798:SF33">
    <property type="entry name" value="HYDROLASE, PUTATIVE (AFU_ORTHOLOGUE AFUA_2G14860)-RELATED"/>
    <property type="match status" value="1"/>
</dbReference>
<dbReference type="InterPro" id="IPR000073">
    <property type="entry name" value="AB_hydrolase_1"/>
</dbReference>
<reference evidence="2 3" key="1">
    <citation type="submission" date="2020-08" db="EMBL/GenBank/DDBJ databases">
        <title>Genomic Encyclopedia of Type Strains, Phase IV (KMG-IV): sequencing the most valuable type-strain genomes for metagenomic binning, comparative biology and taxonomic classification.</title>
        <authorList>
            <person name="Goeker M."/>
        </authorList>
    </citation>
    <scope>NUCLEOTIDE SEQUENCE [LARGE SCALE GENOMIC DNA]</scope>
    <source>
        <strain evidence="2 3">DSM 27163</strain>
    </source>
</reference>
<proteinExistence type="predicted"/>
<gene>
    <name evidence="2" type="ORF">FHR21_002931</name>
</gene>
<evidence type="ECO:0000313" key="3">
    <source>
        <dbReference type="Proteomes" id="UP000537161"/>
    </source>
</evidence>
<dbReference type="RefSeq" id="WP_184099562.1">
    <property type="nucleotide sequence ID" value="NZ_JACIJH010000010.1"/>
</dbReference>
<dbReference type="Pfam" id="PF00561">
    <property type="entry name" value="Abhydrolase_1"/>
    <property type="match status" value="1"/>
</dbReference>